<sequence>MTKKLVVSELLSIFAMIFEHRIFEHRISEQKCDISPILLA</sequence>
<protein>
    <submittedName>
        <fullName evidence="1">Uncharacterized protein</fullName>
    </submittedName>
</protein>
<dbReference type="EMBL" id="BK015832">
    <property type="protein sequence ID" value="DAE27235.1"/>
    <property type="molecule type" value="Genomic_DNA"/>
</dbReference>
<accession>A0A8S5R7V2</accession>
<evidence type="ECO:0000313" key="1">
    <source>
        <dbReference type="EMBL" id="DAE27235.1"/>
    </source>
</evidence>
<organism evidence="1">
    <name type="scientific">virus sp. ctKgb28</name>
    <dbReference type="NCBI Taxonomy" id="2826799"/>
    <lineage>
        <taxon>Viruses</taxon>
    </lineage>
</organism>
<proteinExistence type="predicted"/>
<reference evidence="1" key="1">
    <citation type="journal article" date="2021" name="Proc. Natl. Acad. Sci. U.S.A.">
        <title>A Catalog of Tens of Thousands of Viruses from Human Metagenomes Reveals Hidden Associations with Chronic Diseases.</title>
        <authorList>
            <person name="Tisza M.J."/>
            <person name="Buck C.B."/>
        </authorList>
    </citation>
    <scope>NUCLEOTIDE SEQUENCE</scope>
    <source>
        <strain evidence="1">CtKgb28</strain>
    </source>
</reference>
<name>A0A8S5R7V2_9VIRU</name>